<dbReference type="STRING" id="300112.A0A4S2KMJ9"/>
<keyword evidence="2" id="KW-1185">Reference proteome</keyword>
<accession>A0A4S2KMJ9</accession>
<dbReference type="AlphaFoldDB" id="A0A4S2KMJ9"/>
<protein>
    <submittedName>
        <fullName evidence="1">Kelch-like protein 5</fullName>
    </submittedName>
</protein>
<evidence type="ECO:0000313" key="2">
    <source>
        <dbReference type="Proteomes" id="UP000310200"/>
    </source>
</evidence>
<comment type="caution">
    <text evidence="1">The sequence shown here is derived from an EMBL/GenBank/DDBJ whole genome shotgun (WGS) entry which is preliminary data.</text>
</comment>
<dbReference type="Proteomes" id="UP000310200">
    <property type="component" value="Unassembled WGS sequence"/>
</dbReference>
<dbReference type="EMBL" id="QBLH01002272">
    <property type="protein sequence ID" value="TGZ49008.1"/>
    <property type="molecule type" value="Genomic_DNA"/>
</dbReference>
<sequence>MFKDQRMAQELVIEAFKYHLLPERRSLLQTGRTKPRKATMGTLLAVGRMDYKYEVFSSEIICDVLSRCTICRCIFITR</sequence>
<organism evidence="1 2">
    <name type="scientific">Temnothorax longispinosus</name>
    <dbReference type="NCBI Taxonomy" id="300112"/>
    <lineage>
        <taxon>Eukaryota</taxon>
        <taxon>Metazoa</taxon>
        <taxon>Ecdysozoa</taxon>
        <taxon>Arthropoda</taxon>
        <taxon>Hexapoda</taxon>
        <taxon>Insecta</taxon>
        <taxon>Pterygota</taxon>
        <taxon>Neoptera</taxon>
        <taxon>Endopterygota</taxon>
        <taxon>Hymenoptera</taxon>
        <taxon>Apocrita</taxon>
        <taxon>Aculeata</taxon>
        <taxon>Formicoidea</taxon>
        <taxon>Formicidae</taxon>
        <taxon>Myrmicinae</taxon>
        <taxon>Temnothorax</taxon>
    </lineage>
</organism>
<gene>
    <name evidence="1" type="ORF">DBV15_06670</name>
</gene>
<reference evidence="1 2" key="1">
    <citation type="journal article" date="2019" name="Philos. Trans. R. Soc. Lond., B, Biol. Sci.">
        <title>Ant behaviour and brain gene expression of defending hosts depend on the ecological success of the intruding social parasite.</title>
        <authorList>
            <person name="Kaur R."/>
            <person name="Stoldt M."/>
            <person name="Jongepier E."/>
            <person name="Feldmeyer B."/>
            <person name="Menzel F."/>
            <person name="Bornberg-Bauer E."/>
            <person name="Foitzik S."/>
        </authorList>
    </citation>
    <scope>NUCLEOTIDE SEQUENCE [LARGE SCALE GENOMIC DNA]</scope>
    <source>
        <tissue evidence="1">Whole body</tissue>
    </source>
</reference>
<name>A0A4S2KMJ9_9HYME</name>
<evidence type="ECO:0000313" key="1">
    <source>
        <dbReference type="EMBL" id="TGZ49008.1"/>
    </source>
</evidence>
<proteinExistence type="predicted"/>